<dbReference type="PROSITE" id="PS51257">
    <property type="entry name" value="PROKAR_LIPOPROTEIN"/>
    <property type="match status" value="1"/>
</dbReference>
<proteinExistence type="predicted"/>
<accession>A0A1W6MXM0</accession>
<protein>
    <submittedName>
        <fullName evidence="2">Uncharacterized protein</fullName>
    </submittedName>
</protein>
<evidence type="ECO:0000313" key="2">
    <source>
        <dbReference type="EMBL" id="ARN82324.1"/>
    </source>
</evidence>
<dbReference type="AlphaFoldDB" id="A0A1W6MXM0"/>
<evidence type="ECO:0000256" key="1">
    <source>
        <dbReference type="SAM" id="MobiDB-lite"/>
    </source>
</evidence>
<keyword evidence="3" id="KW-1185">Reference proteome</keyword>
<organism evidence="2 3">
    <name type="scientific">Methylocystis bryophila</name>
    <dbReference type="NCBI Taxonomy" id="655015"/>
    <lineage>
        <taxon>Bacteria</taxon>
        <taxon>Pseudomonadati</taxon>
        <taxon>Pseudomonadota</taxon>
        <taxon>Alphaproteobacteria</taxon>
        <taxon>Hyphomicrobiales</taxon>
        <taxon>Methylocystaceae</taxon>
        <taxon>Methylocystis</taxon>
    </lineage>
</organism>
<dbReference type="EMBL" id="CP019948">
    <property type="protein sequence ID" value="ARN82324.1"/>
    <property type="molecule type" value="Genomic_DNA"/>
</dbReference>
<feature type="region of interest" description="Disordered" evidence="1">
    <location>
        <begin position="38"/>
        <end position="59"/>
    </location>
</feature>
<name>A0A1W6MXM0_9HYPH</name>
<reference evidence="2 3" key="1">
    <citation type="submission" date="2017-02" db="EMBL/GenBank/DDBJ databases">
        <authorList>
            <person name="Peterson S.W."/>
        </authorList>
    </citation>
    <scope>NUCLEOTIDE SEQUENCE [LARGE SCALE GENOMIC DNA]</scope>
    <source>
        <strain evidence="2 3">S285</strain>
    </source>
</reference>
<dbReference type="KEGG" id="mbry:B1812_15885"/>
<sequence length="59" mass="6303">MGRNENNFDFSTALSRVRSAAVHGPMFSGCSLLPARAKEKARSSQGPRLPPKIASVTDS</sequence>
<gene>
    <name evidence="2" type="ORF">B1812_15885</name>
</gene>
<evidence type="ECO:0000313" key="3">
    <source>
        <dbReference type="Proteomes" id="UP000193978"/>
    </source>
</evidence>
<dbReference type="Proteomes" id="UP000193978">
    <property type="component" value="Chromosome"/>
</dbReference>